<feature type="compositionally biased region" description="Polar residues" evidence="12">
    <location>
        <begin position="335"/>
        <end position="351"/>
    </location>
</feature>
<dbReference type="Proteomes" id="UP000269221">
    <property type="component" value="Unassembled WGS sequence"/>
</dbReference>
<evidence type="ECO:0000256" key="10">
    <source>
        <dbReference type="ARBA" id="ARBA00023242"/>
    </source>
</evidence>
<keyword evidence="7" id="KW-0805">Transcription regulation</keyword>
<dbReference type="SUPFAM" id="SSF57667">
    <property type="entry name" value="beta-beta-alpha zinc fingers"/>
    <property type="match status" value="1"/>
</dbReference>
<proteinExistence type="predicted"/>
<evidence type="ECO:0000256" key="7">
    <source>
        <dbReference type="ARBA" id="ARBA00023015"/>
    </source>
</evidence>
<reference evidence="14 15" key="1">
    <citation type="submission" date="2018-07" db="EMBL/GenBank/DDBJ databases">
        <title>A high quality draft genome assembly of the barn swallow (H. rustica rustica).</title>
        <authorList>
            <person name="Formenti G."/>
            <person name="Chiara M."/>
            <person name="Poveda L."/>
            <person name="Francoijs K.-J."/>
            <person name="Bonisoli-Alquati A."/>
            <person name="Canova L."/>
            <person name="Gianfranceschi L."/>
            <person name="Horner D.S."/>
            <person name="Saino N."/>
        </authorList>
    </citation>
    <scope>NUCLEOTIDE SEQUENCE [LARGE SCALE GENOMIC DNA]</scope>
    <source>
        <strain evidence="14">Chelidonia</strain>
        <tissue evidence="14">Blood</tissue>
    </source>
</reference>
<name>A0A3M0L841_HIRRU</name>
<keyword evidence="4" id="KW-0677">Repeat</keyword>
<keyword evidence="10" id="KW-0539">Nucleus</keyword>
<keyword evidence="5 11" id="KW-0863">Zinc-finger</keyword>
<comment type="caution">
    <text evidence="14">The sequence shown here is derived from an EMBL/GenBank/DDBJ whole genome shotgun (WGS) entry which is preliminary data.</text>
</comment>
<dbReference type="PANTHER" id="PTHR24394">
    <property type="entry name" value="ZINC FINGER PROTEIN"/>
    <property type="match status" value="1"/>
</dbReference>
<evidence type="ECO:0000313" key="15">
    <source>
        <dbReference type="Proteomes" id="UP000269221"/>
    </source>
</evidence>
<feature type="domain" description="C2H2-type" evidence="13">
    <location>
        <begin position="47"/>
        <end position="74"/>
    </location>
</feature>
<sequence>MKVKHDDHYELIVDGRIYYICIVCKRSYACLTSLRRHFNVHSWEKKYPCRYCDKVFALAEYRTKHELHHTGERRLKNYFPIFGPNLTGSIKVNKPLSSYSFPNARITPYTYLELVKTFTVLSRYNSQALTSIKFKVDQEAPVSTRKHTSSRSGPTLKVIKGSCVEQHSPDPFALGVEDTGDLQLVLVQLATLEDKTGKNGTYCEEMTVEENFSYPFNQFFVPILLAFEGLKFPLDTNQALLIGLVYTAFRDKVRLTWITAQTPTPETKDAAPPPDTVPQPTSEMSHPDWVGVLVKEMGQMLKEHMSPVVASLAPAGGKPCPQKGESDGASVEPTDITTIQVPAEPQGQSQPAAVAPVETEV</sequence>
<evidence type="ECO:0000256" key="6">
    <source>
        <dbReference type="ARBA" id="ARBA00022833"/>
    </source>
</evidence>
<dbReference type="FunFam" id="3.30.160.60:FF:000235">
    <property type="entry name" value="Zinc finger and BTB domain containing 38"/>
    <property type="match status" value="1"/>
</dbReference>
<dbReference type="GO" id="GO:0008270">
    <property type="term" value="F:zinc ion binding"/>
    <property type="evidence" value="ECO:0007669"/>
    <property type="project" value="UniProtKB-KW"/>
</dbReference>
<dbReference type="FunFam" id="3.30.160.60:FF:000749">
    <property type="entry name" value="Transcriptional regulator Kaiso"/>
    <property type="match status" value="1"/>
</dbReference>
<keyword evidence="8" id="KW-0238">DNA-binding</keyword>
<evidence type="ECO:0000256" key="8">
    <source>
        <dbReference type="ARBA" id="ARBA00023125"/>
    </source>
</evidence>
<dbReference type="PANTHER" id="PTHR24394:SF58">
    <property type="entry name" value="ZINC FINGER AND BTB DOMAIN CONTAINING 33"/>
    <property type="match status" value="1"/>
</dbReference>
<dbReference type="GO" id="GO:0000981">
    <property type="term" value="F:DNA-binding transcription factor activity, RNA polymerase II-specific"/>
    <property type="evidence" value="ECO:0007669"/>
    <property type="project" value="TreeGrafter"/>
</dbReference>
<feature type="domain" description="C2H2-type" evidence="13">
    <location>
        <begin position="19"/>
        <end position="46"/>
    </location>
</feature>
<dbReference type="STRING" id="333673.A0A3M0L841"/>
<evidence type="ECO:0000256" key="5">
    <source>
        <dbReference type="ARBA" id="ARBA00022771"/>
    </source>
</evidence>
<evidence type="ECO:0000256" key="1">
    <source>
        <dbReference type="ARBA" id="ARBA00004123"/>
    </source>
</evidence>
<keyword evidence="2" id="KW-0678">Repressor</keyword>
<keyword evidence="3" id="KW-0479">Metal-binding</keyword>
<dbReference type="SMART" id="SM00355">
    <property type="entry name" value="ZnF_C2H2"/>
    <property type="match status" value="2"/>
</dbReference>
<dbReference type="GO" id="GO:0003677">
    <property type="term" value="F:DNA binding"/>
    <property type="evidence" value="ECO:0007669"/>
    <property type="project" value="UniProtKB-KW"/>
</dbReference>
<gene>
    <name evidence="14" type="ORF">DUI87_02379</name>
</gene>
<comment type="subcellular location">
    <subcellularLocation>
        <location evidence="1">Nucleus</location>
    </subcellularLocation>
</comment>
<protein>
    <recommendedName>
        <fullName evidence="13">C2H2-type domain-containing protein</fullName>
    </recommendedName>
</protein>
<keyword evidence="15" id="KW-1185">Reference proteome</keyword>
<evidence type="ECO:0000259" key="13">
    <source>
        <dbReference type="PROSITE" id="PS50157"/>
    </source>
</evidence>
<evidence type="ECO:0000256" key="2">
    <source>
        <dbReference type="ARBA" id="ARBA00022491"/>
    </source>
</evidence>
<dbReference type="Gene3D" id="3.30.160.60">
    <property type="entry name" value="Classic Zinc Finger"/>
    <property type="match status" value="2"/>
</dbReference>
<evidence type="ECO:0000256" key="3">
    <source>
        <dbReference type="ARBA" id="ARBA00022723"/>
    </source>
</evidence>
<evidence type="ECO:0000256" key="4">
    <source>
        <dbReference type="ARBA" id="ARBA00022737"/>
    </source>
</evidence>
<dbReference type="InterPro" id="IPR013087">
    <property type="entry name" value="Znf_C2H2_type"/>
</dbReference>
<keyword evidence="6" id="KW-0862">Zinc</keyword>
<organism evidence="14 15">
    <name type="scientific">Hirundo rustica rustica</name>
    <dbReference type="NCBI Taxonomy" id="333673"/>
    <lineage>
        <taxon>Eukaryota</taxon>
        <taxon>Metazoa</taxon>
        <taxon>Chordata</taxon>
        <taxon>Craniata</taxon>
        <taxon>Vertebrata</taxon>
        <taxon>Euteleostomi</taxon>
        <taxon>Archelosauria</taxon>
        <taxon>Archosauria</taxon>
        <taxon>Dinosauria</taxon>
        <taxon>Saurischia</taxon>
        <taxon>Theropoda</taxon>
        <taxon>Coelurosauria</taxon>
        <taxon>Aves</taxon>
        <taxon>Neognathae</taxon>
        <taxon>Neoaves</taxon>
        <taxon>Telluraves</taxon>
        <taxon>Australaves</taxon>
        <taxon>Passeriformes</taxon>
        <taxon>Sylvioidea</taxon>
        <taxon>Hirundinidae</taxon>
        <taxon>Hirundo</taxon>
    </lineage>
</organism>
<dbReference type="InterPro" id="IPR036236">
    <property type="entry name" value="Znf_C2H2_sf"/>
</dbReference>
<accession>A0A3M0L841</accession>
<dbReference type="PROSITE" id="PS50157">
    <property type="entry name" value="ZINC_FINGER_C2H2_2"/>
    <property type="match status" value="2"/>
</dbReference>
<feature type="region of interest" description="Disordered" evidence="12">
    <location>
        <begin position="263"/>
        <end position="286"/>
    </location>
</feature>
<evidence type="ECO:0000256" key="9">
    <source>
        <dbReference type="ARBA" id="ARBA00023163"/>
    </source>
</evidence>
<dbReference type="AlphaFoldDB" id="A0A3M0L841"/>
<evidence type="ECO:0000256" key="12">
    <source>
        <dbReference type="SAM" id="MobiDB-lite"/>
    </source>
</evidence>
<evidence type="ECO:0000313" key="14">
    <source>
        <dbReference type="EMBL" id="RMC21513.1"/>
    </source>
</evidence>
<dbReference type="EMBL" id="QRBI01000093">
    <property type="protein sequence ID" value="RMC21513.1"/>
    <property type="molecule type" value="Genomic_DNA"/>
</dbReference>
<dbReference type="PROSITE" id="PS00028">
    <property type="entry name" value="ZINC_FINGER_C2H2_1"/>
    <property type="match status" value="2"/>
</dbReference>
<dbReference type="GO" id="GO:0005634">
    <property type="term" value="C:nucleus"/>
    <property type="evidence" value="ECO:0007669"/>
    <property type="project" value="UniProtKB-SubCell"/>
</dbReference>
<evidence type="ECO:0000256" key="11">
    <source>
        <dbReference type="PROSITE-ProRule" id="PRU00042"/>
    </source>
</evidence>
<keyword evidence="9" id="KW-0804">Transcription</keyword>
<feature type="region of interest" description="Disordered" evidence="12">
    <location>
        <begin position="312"/>
        <end position="361"/>
    </location>
</feature>
<dbReference type="OrthoDB" id="8922241at2759"/>